<evidence type="ECO:0000256" key="7">
    <source>
        <dbReference type="PROSITE-ProRule" id="PRU01373"/>
    </source>
</evidence>
<dbReference type="GO" id="GO:0009252">
    <property type="term" value="P:peptidoglycan biosynthetic process"/>
    <property type="evidence" value="ECO:0007669"/>
    <property type="project" value="UniProtKB-UniPathway"/>
</dbReference>
<dbReference type="GO" id="GO:0071555">
    <property type="term" value="P:cell wall organization"/>
    <property type="evidence" value="ECO:0007669"/>
    <property type="project" value="UniProtKB-UniRule"/>
</dbReference>
<evidence type="ECO:0000256" key="2">
    <source>
        <dbReference type="ARBA" id="ARBA00005992"/>
    </source>
</evidence>
<protein>
    <submittedName>
        <fullName evidence="9">Murein L,D-transpeptidase</fullName>
    </submittedName>
</protein>
<comment type="caution">
    <text evidence="9">The sequence shown here is derived from an EMBL/GenBank/DDBJ whole genome shotgun (WGS) entry which is preliminary data.</text>
</comment>
<dbReference type="EMBL" id="QRUU01000037">
    <property type="protein sequence ID" value="RGR95304.1"/>
    <property type="molecule type" value="Genomic_DNA"/>
</dbReference>
<dbReference type="GO" id="GO:0016740">
    <property type="term" value="F:transferase activity"/>
    <property type="evidence" value="ECO:0007669"/>
    <property type="project" value="UniProtKB-KW"/>
</dbReference>
<evidence type="ECO:0000256" key="5">
    <source>
        <dbReference type="ARBA" id="ARBA00022984"/>
    </source>
</evidence>
<evidence type="ECO:0000256" key="3">
    <source>
        <dbReference type="ARBA" id="ARBA00022679"/>
    </source>
</evidence>
<evidence type="ECO:0000256" key="6">
    <source>
        <dbReference type="ARBA" id="ARBA00023316"/>
    </source>
</evidence>
<proteinExistence type="inferred from homology"/>
<feature type="active site" description="Proton donor/acceptor" evidence="7">
    <location>
        <position position="296"/>
    </location>
</feature>
<dbReference type="Gene3D" id="2.40.440.10">
    <property type="entry name" value="L,D-transpeptidase catalytic domain-like"/>
    <property type="match status" value="1"/>
</dbReference>
<keyword evidence="3" id="KW-0808">Transferase</keyword>
<evidence type="ECO:0000256" key="4">
    <source>
        <dbReference type="ARBA" id="ARBA00022960"/>
    </source>
</evidence>
<dbReference type="SUPFAM" id="SSF141523">
    <property type="entry name" value="L,D-transpeptidase catalytic domain-like"/>
    <property type="match status" value="1"/>
</dbReference>
<comment type="pathway">
    <text evidence="1 7">Cell wall biogenesis; peptidoglycan biosynthesis.</text>
</comment>
<dbReference type="GO" id="GO:0004180">
    <property type="term" value="F:carboxypeptidase activity"/>
    <property type="evidence" value="ECO:0007669"/>
    <property type="project" value="UniProtKB-ARBA"/>
</dbReference>
<reference evidence="9 10" key="1">
    <citation type="submission" date="2018-08" db="EMBL/GenBank/DDBJ databases">
        <title>A genome reference for cultivated species of the human gut microbiota.</title>
        <authorList>
            <person name="Zou Y."/>
            <person name="Xue W."/>
            <person name="Luo G."/>
        </authorList>
    </citation>
    <scope>NUCLEOTIDE SEQUENCE [LARGE SCALE GENOMIC DNA]</scope>
    <source>
        <strain evidence="9 10">AF24-2</strain>
    </source>
</reference>
<comment type="similarity">
    <text evidence="2">Belongs to the YkuD family.</text>
</comment>
<dbReference type="CDD" id="cd16913">
    <property type="entry name" value="YkuD_like"/>
    <property type="match status" value="1"/>
</dbReference>
<keyword evidence="5 7" id="KW-0573">Peptidoglycan synthesis</keyword>
<dbReference type="InterPro" id="IPR005490">
    <property type="entry name" value="LD_TPept_cat_dom"/>
</dbReference>
<dbReference type="UniPathway" id="UPA00219"/>
<accession>A0A412GKI9</accession>
<dbReference type="Proteomes" id="UP000285864">
    <property type="component" value="Unassembled WGS sequence"/>
</dbReference>
<evidence type="ECO:0000259" key="8">
    <source>
        <dbReference type="PROSITE" id="PS52029"/>
    </source>
</evidence>
<name>A0A412GKI9_9BACT</name>
<feature type="active site" description="Nucleophile" evidence="7">
    <location>
        <position position="323"/>
    </location>
</feature>
<gene>
    <name evidence="9" type="ORF">DWY20_09190</name>
</gene>
<evidence type="ECO:0000313" key="9">
    <source>
        <dbReference type="EMBL" id="RGR95304.1"/>
    </source>
</evidence>
<keyword evidence="4 7" id="KW-0133">Cell shape</keyword>
<keyword evidence="10" id="KW-1185">Reference proteome</keyword>
<keyword evidence="6 7" id="KW-0961">Cell wall biogenesis/degradation</keyword>
<evidence type="ECO:0000313" key="10">
    <source>
        <dbReference type="Proteomes" id="UP000285864"/>
    </source>
</evidence>
<evidence type="ECO:0000256" key="1">
    <source>
        <dbReference type="ARBA" id="ARBA00004752"/>
    </source>
</evidence>
<dbReference type="GO" id="GO:0008360">
    <property type="term" value="P:regulation of cell shape"/>
    <property type="evidence" value="ECO:0007669"/>
    <property type="project" value="UniProtKB-UniRule"/>
</dbReference>
<feature type="domain" description="L,D-TPase catalytic" evidence="8">
    <location>
        <begin position="212"/>
        <end position="348"/>
    </location>
</feature>
<sequence>MNINLLAMKKGFSILLLTVCLFLFACGEQQTGMPRLSEGTELTPDSLLLPVLPAHTPELLVAADINLTKDLLYDKYTLEDTYPYGDTVRSFKWETIRKCLAFIENMHRDTSQWVVLRNYKNLNSEAPLVRRYIRNAYGRIADTLGVERYQSVPLYLTTDSSVPERYGRDGSLAYLRGKAGSFLRIAPVVEDEEYLVPPRYLRVLPDSTVFHYVVFVDRGDQNIATLERLSEGEWVIRSMNPATTGVYRPPYAQETPLGMFLLQEKKTKMVFLKDGGSATGGYAPYASRFTNGAYIHGVPVNVPRTAMIEYSWSLGTIPRSHMCVRNATSHSKFIFDNMPAEATLIVVIE</sequence>
<dbReference type="PROSITE" id="PS52029">
    <property type="entry name" value="LD_TPASE"/>
    <property type="match status" value="1"/>
</dbReference>
<dbReference type="InterPro" id="IPR038063">
    <property type="entry name" value="Transpep_catalytic_dom"/>
</dbReference>
<dbReference type="AlphaFoldDB" id="A0A412GKI9"/>
<dbReference type="Pfam" id="PF03734">
    <property type="entry name" value="YkuD"/>
    <property type="match status" value="1"/>
</dbReference>
<organism evidence="9 10">
    <name type="scientific">Phocaeicola coprocola</name>
    <dbReference type="NCBI Taxonomy" id="310298"/>
    <lineage>
        <taxon>Bacteria</taxon>
        <taxon>Pseudomonadati</taxon>
        <taxon>Bacteroidota</taxon>
        <taxon>Bacteroidia</taxon>
        <taxon>Bacteroidales</taxon>
        <taxon>Bacteroidaceae</taxon>
        <taxon>Phocaeicola</taxon>
    </lineage>
</organism>